<evidence type="ECO:0000256" key="6">
    <source>
        <dbReference type="ARBA" id="ARBA00022723"/>
    </source>
</evidence>
<keyword evidence="3 9" id="KW-0489">Methyltransferase</keyword>
<dbReference type="PROSITE" id="PS01231">
    <property type="entry name" value="TRMA_2"/>
    <property type="match status" value="1"/>
</dbReference>
<keyword evidence="4 9" id="KW-0808">Transferase</keyword>
<gene>
    <name evidence="11" type="ORF">SAMN04488035_2612</name>
</gene>
<feature type="active site" description="Nucleophile" evidence="9">
    <location>
        <position position="356"/>
    </location>
</feature>
<keyword evidence="8" id="KW-0411">Iron-sulfur</keyword>
<evidence type="ECO:0000256" key="4">
    <source>
        <dbReference type="ARBA" id="ARBA00022679"/>
    </source>
</evidence>
<keyword evidence="5 9" id="KW-0949">S-adenosyl-L-methionine</keyword>
<comment type="similarity">
    <text evidence="9">Belongs to the class I-like SAM-binding methyltransferase superfamily. RNA M5U methyltransferase family.</text>
</comment>
<dbReference type="SUPFAM" id="SSF53335">
    <property type="entry name" value="S-adenosyl-L-methionine-dependent methyltransferases"/>
    <property type="match status" value="1"/>
</dbReference>
<keyword evidence="12" id="KW-1185">Reference proteome</keyword>
<keyword evidence="6" id="KW-0479">Metal-binding</keyword>
<feature type="binding site" evidence="9">
    <location>
        <position position="278"/>
    </location>
    <ligand>
        <name>S-adenosyl-L-methionine</name>
        <dbReference type="ChEBI" id="CHEBI:59789"/>
    </ligand>
</feature>
<dbReference type="InterPro" id="IPR030390">
    <property type="entry name" value="MeTrfase_TrmA_AS"/>
</dbReference>
<dbReference type="Gene3D" id="2.40.50.1070">
    <property type="match status" value="1"/>
</dbReference>
<dbReference type="InterPro" id="IPR030391">
    <property type="entry name" value="MeTrfase_TrmA_CS"/>
</dbReference>
<keyword evidence="7" id="KW-0408">Iron</keyword>
<protein>
    <submittedName>
        <fullName evidence="11">23S rRNA m(5)U-747 methyltransferase</fullName>
    </submittedName>
</protein>
<feature type="binding site" evidence="9">
    <location>
        <position position="328"/>
    </location>
    <ligand>
        <name>S-adenosyl-L-methionine</name>
        <dbReference type="ChEBI" id="CHEBI:59789"/>
    </ligand>
</feature>
<dbReference type="NCBIfam" id="TIGR02085">
    <property type="entry name" value="meth_trns_rumB"/>
    <property type="match status" value="1"/>
</dbReference>
<evidence type="ECO:0000256" key="9">
    <source>
        <dbReference type="PROSITE-ProRule" id="PRU01024"/>
    </source>
</evidence>
<dbReference type="STRING" id="285351.SAMN04488035_2612"/>
<feature type="binding site" evidence="9">
    <location>
        <position position="228"/>
    </location>
    <ligand>
        <name>S-adenosyl-L-methionine</name>
        <dbReference type="ChEBI" id="CHEBI:59789"/>
    </ligand>
</feature>
<dbReference type="Pfam" id="PF05958">
    <property type="entry name" value="tRNA_U5-meth_tr"/>
    <property type="match status" value="1"/>
</dbReference>
<dbReference type="PROSITE" id="PS01230">
    <property type="entry name" value="TRMA_1"/>
    <property type="match status" value="1"/>
</dbReference>
<dbReference type="AlphaFoldDB" id="A0A1I2I2D9"/>
<proteinExistence type="inferred from homology"/>
<feature type="active site" evidence="10">
    <location>
        <position position="356"/>
    </location>
</feature>
<dbReference type="InterPro" id="IPR010280">
    <property type="entry name" value="U5_MeTrfase_fam"/>
</dbReference>
<dbReference type="GO" id="GO:0070041">
    <property type="term" value="F:rRNA (uridine-C5-)-methyltransferase activity"/>
    <property type="evidence" value="ECO:0007669"/>
    <property type="project" value="TreeGrafter"/>
</dbReference>
<dbReference type="NCBIfam" id="NF002909">
    <property type="entry name" value="PRK03522.2-1"/>
    <property type="match status" value="1"/>
</dbReference>
<dbReference type="PANTHER" id="PTHR11061:SF30">
    <property type="entry name" value="TRNA (URACIL(54)-C(5))-METHYLTRANSFERASE"/>
    <property type="match status" value="1"/>
</dbReference>
<dbReference type="CDD" id="cd02440">
    <property type="entry name" value="AdoMet_MTases"/>
    <property type="match status" value="1"/>
</dbReference>
<name>A0A1I2I2D9_9MICO</name>
<dbReference type="Gene3D" id="3.40.50.150">
    <property type="entry name" value="Vaccinia Virus protein VP39"/>
    <property type="match status" value="1"/>
</dbReference>
<reference evidence="12" key="1">
    <citation type="submission" date="2016-10" db="EMBL/GenBank/DDBJ databases">
        <authorList>
            <person name="Varghese N."/>
            <person name="Submissions S."/>
        </authorList>
    </citation>
    <scope>NUCLEOTIDE SEQUENCE [LARGE SCALE GENOMIC DNA]</scope>
    <source>
        <strain evidence="12">DSM 19083</strain>
    </source>
</reference>
<keyword evidence="2" id="KW-0698">rRNA processing</keyword>
<evidence type="ECO:0000256" key="5">
    <source>
        <dbReference type="ARBA" id="ARBA00022691"/>
    </source>
</evidence>
<dbReference type="GO" id="GO:0051539">
    <property type="term" value="F:4 iron, 4 sulfur cluster binding"/>
    <property type="evidence" value="ECO:0007669"/>
    <property type="project" value="UniProtKB-KW"/>
</dbReference>
<dbReference type="PROSITE" id="PS51687">
    <property type="entry name" value="SAM_MT_RNA_M5U"/>
    <property type="match status" value="1"/>
</dbReference>
<evidence type="ECO:0000256" key="2">
    <source>
        <dbReference type="ARBA" id="ARBA00022552"/>
    </source>
</evidence>
<evidence type="ECO:0000256" key="8">
    <source>
        <dbReference type="ARBA" id="ARBA00023014"/>
    </source>
</evidence>
<dbReference type="GO" id="GO:0070475">
    <property type="term" value="P:rRNA base methylation"/>
    <property type="evidence" value="ECO:0007669"/>
    <property type="project" value="TreeGrafter"/>
</dbReference>
<accession>A0A1I2I2D9</accession>
<dbReference type="EMBL" id="FONZ01000006">
    <property type="protein sequence ID" value="SFF35237.1"/>
    <property type="molecule type" value="Genomic_DNA"/>
</dbReference>
<evidence type="ECO:0000256" key="7">
    <source>
        <dbReference type="ARBA" id="ARBA00023004"/>
    </source>
</evidence>
<evidence type="ECO:0000256" key="3">
    <source>
        <dbReference type="ARBA" id="ARBA00022603"/>
    </source>
</evidence>
<evidence type="ECO:0000313" key="12">
    <source>
        <dbReference type="Proteomes" id="UP000198520"/>
    </source>
</evidence>
<dbReference type="PANTHER" id="PTHR11061">
    <property type="entry name" value="RNA M5U METHYLTRANSFERASE"/>
    <property type="match status" value="1"/>
</dbReference>
<organism evidence="11 12">
    <name type="scientific">Flavimobilis marinus</name>
    <dbReference type="NCBI Taxonomy" id="285351"/>
    <lineage>
        <taxon>Bacteria</taxon>
        <taxon>Bacillati</taxon>
        <taxon>Actinomycetota</taxon>
        <taxon>Actinomycetes</taxon>
        <taxon>Micrococcales</taxon>
        <taxon>Jonesiaceae</taxon>
        <taxon>Flavimobilis</taxon>
    </lineage>
</organism>
<dbReference type="GO" id="GO:0046872">
    <property type="term" value="F:metal ion binding"/>
    <property type="evidence" value="ECO:0007669"/>
    <property type="project" value="UniProtKB-KW"/>
</dbReference>
<keyword evidence="1" id="KW-0004">4Fe-4S</keyword>
<evidence type="ECO:0000256" key="10">
    <source>
        <dbReference type="PROSITE-ProRule" id="PRU10015"/>
    </source>
</evidence>
<dbReference type="Proteomes" id="UP000198520">
    <property type="component" value="Unassembled WGS sequence"/>
</dbReference>
<evidence type="ECO:0000256" key="1">
    <source>
        <dbReference type="ARBA" id="ARBA00022485"/>
    </source>
</evidence>
<feature type="binding site" evidence="9">
    <location>
        <position position="257"/>
    </location>
    <ligand>
        <name>S-adenosyl-L-methionine</name>
        <dbReference type="ChEBI" id="CHEBI:59789"/>
    </ligand>
</feature>
<dbReference type="InterPro" id="IPR029063">
    <property type="entry name" value="SAM-dependent_MTases_sf"/>
</dbReference>
<dbReference type="InterPro" id="IPR011825">
    <property type="entry name" value="23SrRNA_MeTrfase_RlmC"/>
</dbReference>
<evidence type="ECO:0000313" key="11">
    <source>
        <dbReference type="EMBL" id="SFF35237.1"/>
    </source>
</evidence>
<sequence>MTEPTHATGNPSRILELMQCSYFDSARCSSCTLLLQPYEEQIAGKDQRSRDLLAAYPDLEWLPPVTSAEAGFRNKAKMVVSGTAAEPIVGILDERGLGVDLRNCPLYTPGLRAAFPALAAFITHANLTPYDVPGRRGELKHLLITESPDGELMVRFVLRSQEPVSRIRKHLPALLEALPQIRVASANLLPEHKAVLEGSRELPLTEQTALPVRMNDVTLYLRAQSFFQTNTPVAATLYRQARAWVDEAAPRSIWDLYCGVGGFALHCADDARDVVGVETSVEATASANLSRDELALTEPGAARVTFHADDATAFALAAPHAPDLVIVNPPRRGIGPTLAGWLESASAVRTVIYSSCNAESLARDLAAMPSFAPRRAQVLDMFPQTGHFEVLVLLERA</sequence>